<dbReference type="EMBL" id="KK198757">
    <property type="protein sequence ID" value="KCW71709.1"/>
    <property type="molecule type" value="Genomic_DNA"/>
</dbReference>
<dbReference type="Gramene" id="KCW71709">
    <property type="protein sequence ID" value="KCW71709"/>
    <property type="gene ID" value="EUGRSUZ_E00222"/>
</dbReference>
<proteinExistence type="predicted"/>
<evidence type="ECO:0000313" key="1">
    <source>
        <dbReference type="EMBL" id="KCW71709.1"/>
    </source>
</evidence>
<reference evidence="1" key="1">
    <citation type="submission" date="2013-07" db="EMBL/GenBank/DDBJ databases">
        <title>The genome of Eucalyptus grandis.</title>
        <authorList>
            <person name="Schmutz J."/>
            <person name="Hayes R."/>
            <person name="Myburg A."/>
            <person name="Tuskan G."/>
            <person name="Grattapaglia D."/>
            <person name="Rokhsar D.S."/>
        </authorList>
    </citation>
    <scope>NUCLEOTIDE SEQUENCE</scope>
    <source>
        <tissue evidence="1">Leaf extractions</tissue>
    </source>
</reference>
<gene>
    <name evidence="1" type="ORF">EUGRSUZ_E00222</name>
</gene>
<sequence>MDMVEKRRCKTQCKNPWKILTHDELSSLCAQSPSYASLQKSKKLAATPLYLPIIKQMSLSCLQNELENTKIDNKQAKLRIIEQPRRIT</sequence>
<accession>A0A059C0F3</accession>
<dbReference type="InParanoid" id="A0A059C0F3"/>
<dbReference type="AlphaFoldDB" id="A0A059C0F3"/>
<protein>
    <submittedName>
        <fullName evidence="1">Uncharacterized protein</fullName>
    </submittedName>
</protein>
<name>A0A059C0F3_EUCGR</name>
<organism evidence="1">
    <name type="scientific">Eucalyptus grandis</name>
    <name type="common">Flooded gum</name>
    <dbReference type="NCBI Taxonomy" id="71139"/>
    <lineage>
        <taxon>Eukaryota</taxon>
        <taxon>Viridiplantae</taxon>
        <taxon>Streptophyta</taxon>
        <taxon>Embryophyta</taxon>
        <taxon>Tracheophyta</taxon>
        <taxon>Spermatophyta</taxon>
        <taxon>Magnoliopsida</taxon>
        <taxon>eudicotyledons</taxon>
        <taxon>Gunneridae</taxon>
        <taxon>Pentapetalae</taxon>
        <taxon>rosids</taxon>
        <taxon>malvids</taxon>
        <taxon>Myrtales</taxon>
        <taxon>Myrtaceae</taxon>
        <taxon>Myrtoideae</taxon>
        <taxon>Eucalypteae</taxon>
        <taxon>Eucalyptus</taxon>
    </lineage>
</organism>